<feature type="domain" description="Fumarate lyase N-terminal" evidence="9">
    <location>
        <begin position="7"/>
        <end position="85"/>
    </location>
</feature>
<dbReference type="InterPro" id="IPR022761">
    <property type="entry name" value="Fumarate_lyase_N"/>
</dbReference>
<dbReference type="PRINTS" id="PR00149">
    <property type="entry name" value="FUMRATELYASE"/>
</dbReference>
<dbReference type="FunFam" id="1.10.40.30:FF:000001">
    <property type="entry name" value="Argininosuccinate lyase"/>
    <property type="match status" value="1"/>
</dbReference>
<dbReference type="Pfam" id="PF14698">
    <property type="entry name" value="ASL_C2"/>
    <property type="match status" value="1"/>
</dbReference>
<dbReference type="RefSeq" id="XP_016481105.1">
    <property type="nucleotide sequence ID" value="XM_016625619.1"/>
</dbReference>
<accession>A0A1S4AWW1</accession>
<dbReference type="EC" id="4.3.2.1" evidence="4"/>
<dbReference type="NCBIfam" id="TIGR00838">
    <property type="entry name" value="argH"/>
    <property type="match status" value="1"/>
</dbReference>
<evidence type="ECO:0000256" key="3">
    <source>
        <dbReference type="ARBA" id="ARBA00010755"/>
    </source>
</evidence>
<organism evidence="11">
    <name type="scientific">Nicotiana tabacum</name>
    <name type="common">Common tobacco</name>
    <dbReference type="NCBI Taxonomy" id="4097"/>
    <lineage>
        <taxon>Eukaryota</taxon>
        <taxon>Viridiplantae</taxon>
        <taxon>Streptophyta</taxon>
        <taxon>Embryophyta</taxon>
        <taxon>Tracheophyta</taxon>
        <taxon>Spermatophyta</taxon>
        <taxon>Magnoliopsida</taxon>
        <taxon>eudicotyledons</taxon>
        <taxon>Gunneridae</taxon>
        <taxon>Pentapetalae</taxon>
        <taxon>asterids</taxon>
        <taxon>lamiids</taxon>
        <taxon>Solanales</taxon>
        <taxon>Solanaceae</taxon>
        <taxon>Nicotianoideae</taxon>
        <taxon>Nicotianeae</taxon>
        <taxon>Nicotiana</taxon>
    </lineage>
</organism>
<keyword evidence="7 11" id="KW-0456">Lyase</keyword>
<dbReference type="PROSITE" id="PS00163">
    <property type="entry name" value="FUMARATE_LYASES"/>
    <property type="match status" value="1"/>
</dbReference>
<dbReference type="PANTHER" id="PTHR43814:SF1">
    <property type="entry name" value="ARGININOSUCCINATE LYASE"/>
    <property type="match status" value="1"/>
</dbReference>
<evidence type="ECO:0000256" key="2">
    <source>
        <dbReference type="ARBA" id="ARBA00004941"/>
    </source>
</evidence>
<evidence type="ECO:0000256" key="7">
    <source>
        <dbReference type="ARBA" id="ARBA00023239"/>
    </source>
</evidence>
<reference evidence="11" key="1">
    <citation type="submission" date="2025-08" db="UniProtKB">
        <authorList>
            <consortium name="RefSeq"/>
        </authorList>
    </citation>
    <scope>IDENTIFICATION</scope>
</reference>
<dbReference type="OrthoDB" id="2561043at2759"/>
<dbReference type="Pfam" id="PF00206">
    <property type="entry name" value="Lyase_1"/>
    <property type="match status" value="1"/>
</dbReference>
<dbReference type="GO" id="GO:0005829">
    <property type="term" value="C:cytosol"/>
    <property type="evidence" value="ECO:0000318"/>
    <property type="project" value="GO_Central"/>
</dbReference>
<sequence>MVTMFMCNSIDAVSDRDFVLELLSANSITAVHLSRLGEEWVLWASEEFGFLTPSDSVSTGSSIMPQKKNPDPMELVRGKSARVIGDLVTLLVLCKGLPHAYNRDLQEDKEPVFDSVKTIVGMLEVSAEFAQNVAFNRERIQKALPAGHLDATTLADYLVKKGIPFRTSHDIVGRSVALCVSRNCELQDLSLDELNSLSPVFDKDVYEFLGVENSIKKFRSYGSTGSECVAGQLDYWIDKLNISRES</sequence>
<dbReference type="PRINTS" id="PR00145">
    <property type="entry name" value="ARGSUCLYASE"/>
</dbReference>
<evidence type="ECO:0000256" key="5">
    <source>
        <dbReference type="ARBA" id="ARBA00022571"/>
    </source>
</evidence>
<dbReference type="Gene3D" id="1.10.40.30">
    <property type="entry name" value="Fumarase/aspartase (C-terminal domain)"/>
    <property type="match status" value="1"/>
</dbReference>
<dbReference type="GO" id="GO:0042450">
    <property type="term" value="P:L-arginine biosynthetic process via ornithine"/>
    <property type="evidence" value="ECO:0000318"/>
    <property type="project" value="GO_Central"/>
</dbReference>
<evidence type="ECO:0000259" key="9">
    <source>
        <dbReference type="Pfam" id="PF00206"/>
    </source>
</evidence>
<protein>
    <recommendedName>
        <fullName evidence="4">argininosuccinate lyase</fullName>
        <ecNumber evidence="4">4.3.2.1</ecNumber>
    </recommendedName>
    <alternativeName>
        <fullName evidence="8">Arginosuccinase</fullName>
    </alternativeName>
</protein>
<dbReference type="InterPro" id="IPR008948">
    <property type="entry name" value="L-Aspartase-like"/>
</dbReference>
<dbReference type="CDD" id="cd01359">
    <property type="entry name" value="Argininosuccinate_lyase"/>
    <property type="match status" value="1"/>
</dbReference>
<evidence type="ECO:0000256" key="6">
    <source>
        <dbReference type="ARBA" id="ARBA00022605"/>
    </source>
</evidence>
<name>A0A1S4AWW1_TOBAC</name>
<comment type="pathway">
    <text evidence="2">Amino-acid biosynthesis; L-arginine biosynthesis; L-arginine from L-ornithine and carbamoyl phosphate: step 3/3.</text>
</comment>
<dbReference type="SMR" id="A0A1S4AWW1"/>
<dbReference type="AlphaFoldDB" id="A0A1S4AWW1"/>
<evidence type="ECO:0000313" key="11">
    <source>
        <dbReference type="RefSeq" id="XP_016481105.1"/>
    </source>
</evidence>
<dbReference type="InterPro" id="IPR000362">
    <property type="entry name" value="Fumarate_lyase_fam"/>
</dbReference>
<dbReference type="GO" id="GO:0004056">
    <property type="term" value="F:argininosuccinate lyase activity"/>
    <property type="evidence" value="ECO:0000318"/>
    <property type="project" value="GO_Central"/>
</dbReference>
<keyword evidence="6" id="KW-0028">Amino-acid biosynthesis</keyword>
<comment type="catalytic activity">
    <reaction evidence="1">
        <text>2-(N(omega)-L-arginino)succinate = fumarate + L-arginine</text>
        <dbReference type="Rhea" id="RHEA:24020"/>
        <dbReference type="ChEBI" id="CHEBI:29806"/>
        <dbReference type="ChEBI" id="CHEBI:32682"/>
        <dbReference type="ChEBI" id="CHEBI:57472"/>
        <dbReference type="EC" id="4.3.2.1"/>
    </reaction>
</comment>
<dbReference type="KEGG" id="nta:107802171"/>
<dbReference type="Gene3D" id="1.20.200.10">
    <property type="entry name" value="Fumarase/aspartase (Central domain)"/>
    <property type="match status" value="1"/>
</dbReference>
<dbReference type="OMA" id="PFRETHN"/>
<evidence type="ECO:0000259" key="10">
    <source>
        <dbReference type="Pfam" id="PF14698"/>
    </source>
</evidence>
<evidence type="ECO:0000256" key="8">
    <source>
        <dbReference type="ARBA" id="ARBA00032749"/>
    </source>
</evidence>
<dbReference type="InterPro" id="IPR029419">
    <property type="entry name" value="Arg_succ_lyase_C"/>
</dbReference>
<dbReference type="PANTHER" id="PTHR43814">
    <property type="entry name" value="ARGININOSUCCINATE LYASE"/>
    <property type="match status" value="1"/>
</dbReference>
<gene>
    <name evidence="11" type="primary">LOC107802171</name>
</gene>
<dbReference type="PaxDb" id="4097-A0A1S4AWW1"/>
<evidence type="ECO:0000256" key="4">
    <source>
        <dbReference type="ARBA" id="ARBA00012338"/>
    </source>
</evidence>
<evidence type="ECO:0000256" key="1">
    <source>
        <dbReference type="ARBA" id="ARBA00000985"/>
    </source>
</evidence>
<dbReference type="SUPFAM" id="SSF48557">
    <property type="entry name" value="L-aspartase-like"/>
    <property type="match status" value="1"/>
</dbReference>
<dbReference type="InterPro" id="IPR009049">
    <property type="entry name" value="Argininosuccinate_lyase"/>
</dbReference>
<keyword evidence="5" id="KW-0055">Arginine biosynthesis</keyword>
<dbReference type="STRING" id="4097.A0A1S4AWW1"/>
<dbReference type="FunFam" id="1.20.200.10:FF:000019">
    <property type="entry name" value="Argininosuccinate lyase chloroplastic"/>
    <property type="match status" value="1"/>
</dbReference>
<feature type="domain" description="Argininosuccinate lyase C-terminal" evidence="10">
    <location>
        <begin position="149"/>
        <end position="216"/>
    </location>
</feature>
<dbReference type="InterPro" id="IPR020557">
    <property type="entry name" value="Fumarate_lyase_CS"/>
</dbReference>
<comment type="similarity">
    <text evidence="3">Belongs to the lyase 1 family. Argininosuccinate lyase subfamily.</text>
</comment>
<proteinExistence type="inferred from homology"/>